<accession>A0A448WDD1</accession>
<dbReference type="Gene3D" id="1.10.506.10">
    <property type="entry name" value="GTPase Activation - p120gap, domain 1"/>
    <property type="match status" value="1"/>
</dbReference>
<comment type="caution">
    <text evidence="4">The sequence shown here is derived from an EMBL/GenBank/DDBJ whole genome shotgun (WGS) entry which is preliminary data.</text>
</comment>
<gene>
    <name evidence="4" type="ORF">PXEA_LOCUS2437</name>
</gene>
<dbReference type="GO" id="GO:0005096">
    <property type="term" value="F:GTPase activator activity"/>
    <property type="evidence" value="ECO:0007669"/>
    <property type="project" value="UniProtKB-KW"/>
</dbReference>
<dbReference type="InterPro" id="IPR008936">
    <property type="entry name" value="Rho_GTPase_activation_prot"/>
</dbReference>
<feature type="region of interest" description="Disordered" evidence="2">
    <location>
        <begin position="55"/>
        <end position="79"/>
    </location>
</feature>
<dbReference type="OrthoDB" id="6267249at2759"/>
<dbReference type="AlphaFoldDB" id="A0A448WDD1"/>
<dbReference type="InterPro" id="IPR023152">
    <property type="entry name" value="RasGAP_CS"/>
</dbReference>
<protein>
    <recommendedName>
        <fullName evidence="3">Ras-GAP domain-containing protein</fullName>
    </recommendedName>
</protein>
<dbReference type="Proteomes" id="UP000784294">
    <property type="component" value="Unassembled WGS sequence"/>
</dbReference>
<keyword evidence="5" id="KW-1185">Reference proteome</keyword>
<feature type="domain" description="Ras-GAP" evidence="3">
    <location>
        <begin position="1"/>
        <end position="130"/>
    </location>
</feature>
<keyword evidence="1" id="KW-0343">GTPase activation</keyword>
<dbReference type="PROSITE" id="PS00509">
    <property type="entry name" value="RAS_GTPASE_ACTIV_1"/>
    <property type="match status" value="1"/>
</dbReference>
<evidence type="ECO:0000256" key="2">
    <source>
        <dbReference type="SAM" id="MobiDB-lite"/>
    </source>
</evidence>
<organism evidence="4 5">
    <name type="scientific">Protopolystoma xenopodis</name>
    <dbReference type="NCBI Taxonomy" id="117903"/>
    <lineage>
        <taxon>Eukaryota</taxon>
        <taxon>Metazoa</taxon>
        <taxon>Spiralia</taxon>
        <taxon>Lophotrochozoa</taxon>
        <taxon>Platyhelminthes</taxon>
        <taxon>Monogenea</taxon>
        <taxon>Polyopisthocotylea</taxon>
        <taxon>Polystomatidea</taxon>
        <taxon>Polystomatidae</taxon>
        <taxon>Protopolystoma</taxon>
    </lineage>
</organism>
<evidence type="ECO:0000313" key="4">
    <source>
        <dbReference type="EMBL" id="VEL08997.1"/>
    </source>
</evidence>
<evidence type="ECO:0000313" key="5">
    <source>
        <dbReference type="Proteomes" id="UP000784294"/>
    </source>
</evidence>
<proteinExistence type="predicted"/>
<dbReference type="InterPro" id="IPR001936">
    <property type="entry name" value="RasGAP_dom"/>
</dbReference>
<dbReference type="PROSITE" id="PS50018">
    <property type="entry name" value="RAS_GTPASE_ACTIV_2"/>
    <property type="match status" value="1"/>
</dbReference>
<name>A0A448WDD1_9PLAT</name>
<sequence length="130" mass="14417">MVRSDFDEKTDYTKDFAPIFDSEHSSMSDLRQLTQSNMQAEVTTLFSAATSQTSAFTLSSQSPRQANGETGKETQESNPAMATVGDHIISACVFLRFICPAILSPSLFHLTNQFPSDPRIIRTFTLLELC</sequence>
<dbReference type="EMBL" id="CAAALY010005210">
    <property type="protein sequence ID" value="VEL08997.1"/>
    <property type="molecule type" value="Genomic_DNA"/>
</dbReference>
<reference evidence="4" key="1">
    <citation type="submission" date="2018-11" db="EMBL/GenBank/DDBJ databases">
        <authorList>
            <consortium name="Pathogen Informatics"/>
        </authorList>
    </citation>
    <scope>NUCLEOTIDE SEQUENCE</scope>
</reference>
<evidence type="ECO:0000256" key="1">
    <source>
        <dbReference type="ARBA" id="ARBA00022468"/>
    </source>
</evidence>
<dbReference type="PANTHER" id="PTHR10194">
    <property type="entry name" value="RAS GTPASE-ACTIVATING PROTEINS"/>
    <property type="match status" value="1"/>
</dbReference>
<feature type="compositionally biased region" description="Polar residues" evidence="2">
    <location>
        <begin position="55"/>
        <end position="68"/>
    </location>
</feature>
<dbReference type="InterPro" id="IPR039360">
    <property type="entry name" value="Ras_GTPase"/>
</dbReference>
<dbReference type="SUPFAM" id="SSF48350">
    <property type="entry name" value="GTPase activation domain, GAP"/>
    <property type="match status" value="1"/>
</dbReference>
<evidence type="ECO:0000259" key="3">
    <source>
        <dbReference type="PROSITE" id="PS50018"/>
    </source>
</evidence>
<dbReference type="PANTHER" id="PTHR10194:SF60">
    <property type="entry name" value="RAS GTPASE-ACTIVATING PROTEIN RASKOL"/>
    <property type="match status" value="1"/>
</dbReference>